<evidence type="ECO:0000256" key="2">
    <source>
        <dbReference type="ARBA" id="ARBA00008335"/>
    </source>
</evidence>
<dbReference type="Pfam" id="PF07690">
    <property type="entry name" value="MFS_1"/>
    <property type="match status" value="2"/>
</dbReference>
<feature type="transmembrane region" description="Helical" evidence="7">
    <location>
        <begin position="79"/>
        <end position="99"/>
    </location>
</feature>
<evidence type="ECO:0000313" key="9">
    <source>
        <dbReference type="EMBL" id="KAF2267674.1"/>
    </source>
</evidence>
<dbReference type="AlphaFoldDB" id="A0A9P4N7Y5"/>
<dbReference type="InterPro" id="IPR011701">
    <property type="entry name" value="MFS"/>
</dbReference>
<keyword evidence="5 7" id="KW-0472">Membrane</keyword>
<feature type="compositionally biased region" description="Basic and acidic residues" evidence="6">
    <location>
        <begin position="47"/>
        <end position="56"/>
    </location>
</feature>
<feature type="transmembrane region" description="Helical" evidence="7">
    <location>
        <begin position="453"/>
        <end position="476"/>
    </location>
</feature>
<evidence type="ECO:0000256" key="6">
    <source>
        <dbReference type="SAM" id="MobiDB-lite"/>
    </source>
</evidence>
<evidence type="ECO:0000256" key="7">
    <source>
        <dbReference type="SAM" id="Phobius"/>
    </source>
</evidence>
<evidence type="ECO:0000313" key="10">
    <source>
        <dbReference type="Proteomes" id="UP000800093"/>
    </source>
</evidence>
<evidence type="ECO:0000259" key="8">
    <source>
        <dbReference type="PROSITE" id="PS50850"/>
    </source>
</evidence>
<dbReference type="Proteomes" id="UP000800093">
    <property type="component" value="Unassembled WGS sequence"/>
</dbReference>
<feature type="transmembrane region" description="Helical" evidence="7">
    <location>
        <begin position="419"/>
        <end position="441"/>
    </location>
</feature>
<feature type="transmembrane region" description="Helical" evidence="7">
    <location>
        <begin position="388"/>
        <end position="412"/>
    </location>
</feature>
<dbReference type="InterPro" id="IPR020846">
    <property type="entry name" value="MFS_dom"/>
</dbReference>
<proteinExistence type="inferred from homology"/>
<feature type="transmembrane region" description="Helical" evidence="7">
    <location>
        <begin position="119"/>
        <end position="139"/>
    </location>
</feature>
<dbReference type="PANTHER" id="PTHR23502:SF68">
    <property type="entry name" value="MULTIDRUG TRANSPORTER, PUTATIVE (AFU_ORTHOLOGUE AFUA_3G01120)-RELATED"/>
    <property type="match status" value="1"/>
</dbReference>
<feature type="transmembrane region" description="Helical" evidence="7">
    <location>
        <begin position="363"/>
        <end position="382"/>
    </location>
</feature>
<dbReference type="FunFam" id="1.20.1250.20:FF:000011">
    <property type="entry name" value="MFS multidrug transporter, putative"/>
    <property type="match status" value="1"/>
</dbReference>
<feature type="domain" description="Major facilitator superfamily (MFS) profile" evidence="8">
    <location>
        <begin position="80"/>
        <end position="483"/>
    </location>
</feature>
<dbReference type="OrthoDB" id="5296287at2759"/>
<keyword evidence="10" id="KW-1185">Reference proteome</keyword>
<comment type="caution">
    <text evidence="9">The sequence shown here is derived from an EMBL/GenBank/DDBJ whole genome shotgun (WGS) entry which is preliminary data.</text>
</comment>
<organism evidence="9 10">
    <name type="scientific">Lojkania enalia</name>
    <dbReference type="NCBI Taxonomy" id="147567"/>
    <lineage>
        <taxon>Eukaryota</taxon>
        <taxon>Fungi</taxon>
        <taxon>Dikarya</taxon>
        <taxon>Ascomycota</taxon>
        <taxon>Pezizomycotina</taxon>
        <taxon>Dothideomycetes</taxon>
        <taxon>Pleosporomycetidae</taxon>
        <taxon>Pleosporales</taxon>
        <taxon>Pleosporales incertae sedis</taxon>
        <taxon>Lojkania</taxon>
    </lineage>
</organism>
<feature type="transmembrane region" description="Helical" evidence="7">
    <location>
        <begin position="322"/>
        <end position="342"/>
    </location>
</feature>
<keyword evidence="4 7" id="KW-1133">Transmembrane helix</keyword>
<evidence type="ECO:0000256" key="1">
    <source>
        <dbReference type="ARBA" id="ARBA00004141"/>
    </source>
</evidence>
<evidence type="ECO:0000256" key="4">
    <source>
        <dbReference type="ARBA" id="ARBA00022989"/>
    </source>
</evidence>
<gene>
    <name evidence="9" type="ORF">CC78DRAFT_558816</name>
</gene>
<reference evidence="10" key="1">
    <citation type="journal article" date="2020" name="Stud. Mycol.">
        <title>101 Dothideomycetes genomes: A test case for predicting lifestyles and emergence of pathogens.</title>
        <authorList>
            <person name="Haridas S."/>
            <person name="Albert R."/>
            <person name="Binder M."/>
            <person name="Bloem J."/>
            <person name="LaButti K."/>
            <person name="Salamov A."/>
            <person name="Andreopoulos B."/>
            <person name="Baker S."/>
            <person name="Barry K."/>
            <person name="Bills G."/>
            <person name="Bluhm B."/>
            <person name="Cannon C."/>
            <person name="Castanera R."/>
            <person name="Culley D."/>
            <person name="Daum C."/>
            <person name="Ezra D."/>
            <person name="Gonzalez J."/>
            <person name="Henrissat B."/>
            <person name="Kuo A."/>
            <person name="Liang C."/>
            <person name="Lipzen A."/>
            <person name="Lutzoni F."/>
            <person name="Magnuson J."/>
            <person name="Mondo S."/>
            <person name="Nolan M."/>
            <person name="Ohm R."/>
            <person name="Pangilinan J."/>
            <person name="Park H.-J."/>
            <person name="Ramirez L."/>
            <person name="Alfaro M."/>
            <person name="Sun H."/>
            <person name="Tritt A."/>
            <person name="Yoshinaga Y."/>
            <person name="Zwiers L.-H."/>
            <person name="Turgeon B."/>
            <person name="Goodwin S."/>
            <person name="Spatafora J."/>
            <person name="Crous P."/>
            <person name="Grigoriev I."/>
        </authorList>
    </citation>
    <scope>NUCLEOTIDE SEQUENCE [LARGE SCALE GENOMIC DNA]</scope>
    <source>
        <strain evidence="10">CBS 304.66</strain>
    </source>
</reference>
<feature type="compositionally biased region" description="Polar residues" evidence="6">
    <location>
        <begin position="37"/>
        <end position="46"/>
    </location>
</feature>
<dbReference type="CDD" id="cd17323">
    <property type="entry name" value="MFS_Tpo1_MDR_like"/>
    <property type="match status" value="1"/>
</dbReference>
<comment type="subcellular location">
    <subcellularLocation>
        <location evidence="1">Membrane</location>
        <topology evidence="1">Multi-pass membrane protein</topology>
    </subcellularLocation>
</comment>
<dbReference type="PANTHER" id="PTHR23502">
    <property type="entry name" value="MAJOR FACILITATOR SUPERFAMILY"/>
    <property type="match status" value="1"/>
</dbReference>
<dbReference type="GO" id="GO:0022857">
    <property type="term" value="F:transmembrane transporter activity"/>
    <property type="evidence" value="ECO:0007669"/>
    <property type="project" value="InterPro"/>
</dbReference>
<dbReference type="GO" id="GO:0016020">
    <property type="term" value="C:membrane"/>
    <property type="evidence" value="ECO:0007669"/>
    <property type="project" value="UniProtKB-SubCell"/>
</dbReference>
<feature type="transmembrane region" description="Helical" evidence="7">
    <location>
        <begin position="278"/>
        <end position="302"/>
    </location>
</feature>
<dbReference type="InterPro" id="IPR036259">
    <property type="entry name" value="MFS_trans_sf"/>
</dbReference>
<feature type="region of interest" description="Disordered" evidence="6">
    <location>
        <begin position="1"/>
        <end position="62"/>
    </location>
</feature>
<feature type="compositionally biased region" description="Basic and acidic residues" evidence="6">
    <location>
        <begin position="16"/>
        <end position="29"/>
    </location>
</feature>
<accession>A0A9P4N7Y5</accession>
<sequence>MGSITMKFAKLVTPPSRKDESQHDAYSDKDDIEEQSVRNNTSSSAGTREHPEKDPNIVDWDGPDDLENPINWSEKKKIASIRIVSILAFLSLLGSTITSPAGVDIMATFNSTNQTIETLVTSLYLLGYVFGPLVLAPLSELYGRTIVYNVCNFSFLIWSVACALAYNLSALIIFRLLAGLAGSAPMTIAAGTIADMVPLEKRGLAMMGWIMGPVLGPTIGPLGEIQLNAESYTYTILENKTKRLQKEIGNLDLLSALDNGKQPKEFFRVSIVRPVQMLLFSPIVLLLSLYMATMYGYQYLIFTTFPRVFQGQYDFTKSSVGLVYLGIGVGFLVALVFSGMISDQLVKYLTKRNGGIAKPKYRLPLLFAGALLAPIGLLLYGWTVENKVHWIVPIIGSAFLGAASFTVIMPALAYLIDAYTIYAASATAAAIVSCSLLGAPLPLAGNSMYDALGVGWGTSLLGFIAVVFAPVPLVFWKYGERVRNSRFSQVKF</sequence>
<dbReference type="PROSITE" id="PS50850">
    <property type="entry name" value="MFS"/>
    <property type="match status" value="1"/>
</dbReference>
<dbReference type="Gene3D" id="1.20.1250.20">
    <property type="entry name" value="MFS general substrate transporter like domains"/>
    <property type="match status" value="1"/>
</dbReference>
<dbReference type="Gene3D" id="1.20.1720.10">
    <property type="entry name" value="Multidrug resistance protein D"/>
    <property type="match status" value="1"/>
</dbReference>
<comment type="similarity">
    <text evidence="2">Belongs to the major facilitator superfamily.</text>
</comment>
<evidence type="ECO:0000256" key="3">
    <source>
        <dbReference type="ARBA" id="ARBA00022692"/>
    </source>
</evidence>
<evidence type="ECO:0000256" key="5">
    <source>
        <dbReference type="ARBA" id="ARBA00023136"/>
    </source>
</evidence>
<dbReference type="SUPFAM" id="SSF103473">
    <property type="entry name" value="MFS general substrate transporter"/>
    <property type="match status" value="1"/>
</dbReference>
<protein>
    <submittedName>
        <fullName evidence="9">MFS general substrate transporter</fullName>
    </submittedName>
</protein>
<feature type="transmembrane region" description="Helical" evidence="7">
    <location>
        <begin position="146"/>
        <end position="166"/>
    </location>
</feature>
<name>A0A9P4N7Y5_9PLEO</name>
<keyword evidence="3 7" id="KW-0812">Transmembrane</keyword>
<dbReference type="EMBL" id="ML986590">
    <property type="protein sequence ID" value="KAF2267674.1"/>
    <property type="molecule type" value="Genomic_DNA"/>
</dbReference>